<evidence type="ECO:0000313" key="1">
    <source>
        <dbReference type="EMBL" id="MBB5405050.1"/>
    </source>
</evidence>
<proteinExistence type="predicted"/>
<reference evidence="1 2" key="1">
    <citation type="submission" date="2020-08" db="EMBL/GenBank/DDBJ databases">
        <title>Genomic Encyclopedia of Type Strains, Phase IV (KMG-V): Genome sequencing to study the core and pangenomes of soil and plant-associated prokaryotes.</title>
        <authorList>
            <person name="Whitman W."/>
        </authorList>
    </citation>
    <scope>NUCLEOTIDE SEQUENCE [LARGE SCALE GENOMIC DNA]</scope>
    <source>
        <strain evidence="1 2">JPY162</strain>
    </source>
</reference>
<comment type="caution">
    <text evidence="1">The sequence shown here is derived from an EMBL/GenBank/DDBJ whole genome shotgun (WGS) entry which is preliminary data.</text>
</comment>
<protein>
    <submittedName>
        <fullName evidence="1">DNA invertase Pin-like site-specific DNA recombinase</fullName>
    </submittedName>
</protein>
<sequence length="65" mass="6903">MSQVVEHTESQNRQCALTESARTMGFASVPKIDNDLGGSGSGSIERPGFPELVASVYAMTREVGD</sequence>
<dbReference type="EMBL" id="JACHDE010000026">
    <property type="protein sequence ID" value="MBB5405050.1"/>
    <property type="molecule type" value="Genomic_DNA"/>
</dbReference>
<dbReference type="AlphaFoldDB" id="A0A7W8LDJ6"/>
<name>A0A7W8LDJ6_9BURK</name>
<gene>
    <name evidence="1" type="ORF">HDG41_007146</name>
</gene>
<organism evidence="1 2">
    <name type="scientific">Paraburkholderia youngii</name>
    <dbReference type="NCBI Taxonomy" id="2782701"/>
    <lineage>
        <taxon>Bacteria</taxon>
        <taxon>Pseudomonadati</taxon>
        <taxon>Pseudomonadota</taxon>
        <taxon>Betaproteobacteria</taxon>
        <taxon>Burkholderiales</taxon>
        <taxon>Burkholderiaceae</taxon>
        <taxon>Paraburkholderia</taxon>
    </lineage>
</organism>
<dbReference type="Proteomes" id="UP000592820">
    <property type="component" value="Unassembled WGS sequence"/>
</dbReference>
<evidence type="ECO:0000313" key="2">
    <source>
        <dbReference type="Proteomes" id="UP000592820"/>
    </source>
</evidence>
<accession>A0A7W8LDJ6</accession>